<protein>
    <submittedName>
        <fullName evidence="1">Uncharacterized protein</fullName>
    </submittedName>
</protein>
<dbReference type="InterPro" id="IPR012340">
    <property type="entry name" value="NA-bd_OB-fold"/>
</dbReference>
<keyword evidence="2" id="KW-1185">Reference proteome</keyword>
<evidence type="ECO:0000313" key="1">
    <source>
        <dbReference type="EMBL" id="KAI5440422.1"/>
    </source>
</evidence>
<accession>A0A9D5B992</accession>
<dbReference type="EMBL" id="JAMSHJ010000001">
    <property type="protein sequence ID" value="KAI5440422.1"/>
    <property type="molecule type" value="Genomic_DNA"/>
</dbReference>
<dbReference type="Gene3D" id="2.40.50.140">
    <property type="entry name" value="Nucleic acid-binding proteins"/>
    <property type="match status" value="1"/>
</dbReference>
<reference evidence="1 2" key="1">
    <citation type="journal article" date="2022" name="Nat. Genet.">
        <title>Improved pea reference genome and pan-genome highlight genomic features and evolutionary characteristics.</title>
        <authorList>
            <person name="Yang T."/>
            <person name="Liu R."/>
            <person name="Luo Y."/>
            <person name="Hu S."/>
            <person name="Wang D."/>
            <person name="Wang C."/>
            <person name="Pandey M.K."/>
            <person name="Ge S."/>
            <person name="Xu Q."/>
            <person name="Li N."/>
            <person name="Li G."/>
            <person name="Huang Y."/>
            <person name="Saxena R.K."/>
            <person name="Ji Y."/>
            <person name="Li M."/>
            <person name="Yan X."/>
            <person name="He Y."/>
            <person name="Liu Y."/>
            <person name="Wang X."/>
            <person name="Xiang C."/>
            <person name="Varshney R.K."/>
            <person name="Ding H."/>
            <person name="Gao S."/>
            <person name="Zong X."/>
        </authorList>
    </citation>
    <scope>NUCLEOTIDE SEQUENCE [LARGE SCALE GENOMIC DNA]</scope>
    <source>
        <strain evidence="1 2">cv. Zhongwan 6</strain>
    </source>
</reference>
<comment type="caution">
    <text evidence="1">The sequence shown here is derived from an EMBL/GenBank/DDBJ whole genome shotgun (WGS) entry which is preliminary data.</text>
</comment>
<dbReference type="SUPFAM" id="SSF50249">
    <property type="entry name" value="Nucleic acid-binding proteins"/>
    <property type="match status" value="1"/>
</dbReference>
<dbReference type="AlphaFoldDB" id="A0A9D5B992"/>
<evidence type="ECO:0000313" key="2">
    <source>
        <dbReference type="Proteomes" id="UP001058974"/>
    </source>
</evidence>
<sequence length="122" mass="14143">MLENFEAGQSGWCYYGCSECTISVALKDGKLRCFANHETDEPVPRYKLEVLGVDGKFRARFLFWDNNCVKLIEKSALELKRQLIKKELAIRVVFQPKYGSLSVVRFRDNEESCKKIKENLKS</sequence>
<dbReference type="Gramene" id="Psat01G0005100-T1">
    <property type="protein sequence ID" value="KAI5440422.1"/>
    <property type="gene ID" value="KIW84_010051"/>
</dbReference>
<proteinExistence type="predicted"/>
<gene>
    <name evidence="1" type="ORF">KIW84_010051</name>
</gene>
<dbReference type="Proteomes" id="UP001058974">
    <property type="component" value="Chromosome 1"/>
</dbReference>
<name>A0A9D5B992_PEA</name>
<organism evidence="1 2">
    <name type="scientific">Pisum sativum</name>
    <name type="common">Garden pea</name>
    <name type="synonym">Lathyrus oleraceus</name>
    <dbReference type="NCBI Taxonomy" id="3888"/>
    <lineage>
        <taxon>Eukaryota</taxon>
        <taxon>Viridiplantae</taxon>
        <taxon>Streptophyta</taxon>
        <taxon>Embryophyta</taxon>
        <taxon>Tracheophyta</taxon>
        <taxon>Spermatophyta</taxon>
        <taxon>Magnoliopsida</taxon>
        <taxon>eudicotyledons</taxon>
        <taxon>Gunneridae</taxon>
        <taxon>Pentapetalae</taxon>
        <taxon>rosids</taxon>
        <taxon>fabids</taxon>
        <taxon>Fabales</taxon>
        <taxon>Fabaceae</taxon>
        <taxon>Papilionoideae</taxon>
        <taxon>50 kb inversion clade</taxon>
        <taxon>NPAAA clade</taxon>
        <taxon>Hologalegina</taxon>
        <taxon>IRL clade</taxon>
        <taxon>Fabeae</taxon>
        <taxon>Lathyrus</taxon>
    </lineage>
</organism>